<evidence type="ECO:0000313" key="2">
    <source>
        <dbReference type="Proteomes" id="UP000524246"/>
    </source>
</evidence>
<evidence type="ECO:0008006" key="3">
    <source>
        <dbReference type="Google" id="ProtNLM"/>
    </source>
</evidence>
<protein>
    <recommendedName>
        <fullName evidence="3">VCBS repeat-containing protein</fullName>
    </recommendedName>
</protein>
<comment type="caution">
    <text evidence="1">The sequence shown here is derived from an EMBL/GenBank/DDBJ whole genome shotgun (WGS) entry which is preliminary data.</text>
</comment>
<accession>A0A7X9IKN5</accession>
<reference evidence="1 2" key="1">
    <citation type="journal article" date="2020" name="Biotechnol. Biofuels">
        <title>New insights from the biogas microbiome by comprehensive genome-resolved metagenomics of nearly 1600 species originating from multiple anaerobic digesters.</title>
        <authorList>
            <person name="Campanaro S."/>
            <person name="Treu L."/>
            <person name="Rodriguez-R L.M."/>
            <person name="Kovalovszki A."/>
            <person name="Ziels R.M."/>
            <person name="Maus I."/>
            <person name="Zhu X."/>
            <person name="Kougias P.G."/>
            <person name="Basile A."/>
            <person name="Luo G."/>
            <person name="Schluter A."/>
            <person name="Konstantinidis K.T."/>
            <person name="Angelidaki I."/>
        </authorList>
    </citation>
    <scope>NUCLEOTIDE SEQUENCE [LARGE SCALE GENOMIC DNA]</scope>
    <source>
        <strain evidence="1">AS27yjCOA_65</strain>
    </source>
</reference>
<organism evidence="1 2">
    <name type="scientific">SAR324 cluster bacterium</name>
    <dbReference type="NCBI Taxonomy" id="2024889"/>
    <lineage>
        <taxon>Bacteria</taxon>
        <taxon>Deltaproteobacteria</taxon>
        <taxon>SAR324 cluster</taxon>
    </lineage>
</organism>
<dbReference type="Proteomes" id="UP000524246">
    <property type="component" value="Unassembled WGS sequence"/>
</dbReference>
<dbReference type="EMBL" id="JAAZON010000122">
    <property type="protein sequence ID" value="NMC62145.1"/>
    <property type="molecule type" value="Genomic_DNA"/>
</dbReference>
<evidence type="ECO:0000313" key="1">
    <source>
        <dbReference type="EMBL" id="NMC62145.1"/>
    </source>
</evidence>
<sequence>MFLLLGAGNGTFTKKAEAVMPADLKEEFRSGDFNRDGLVDITGSK</sequence>
<name>A0A7X9IKN5_9DELT</name>
<gene>
    <name evidence="1" type="ORF">GYA55_03160</name>
</gene>
<dbReference type="AlphaFoldDB" id="A0A7X9IKN5"/>
<proteinExistence type="predicted"/>